<keyword evidence="3" id="KW-0539">Nucleus</keyword>
<dbReference type="GO" id="GO:0005634">
    <property type="term" value="C:nucleus"/>
    <property type="evidence" value="ECO:0007669"/>
    <property type="project" value="UniProtKB-SubCell"/>
</dbReference>
<dbReference type="InterPro" id="IPR009057">
    <property type="entry name" value="Homeodomain-like_sf"/>
</dbReference>
<evidence type="ECO:0000313" key="5">
    <source>
        <dbReference type="EMBL" id="KAJ2868329.1"/>
    </source>
</evidence>
<keyword evidence="2" id="KW-0238">DNA-binding</keyword>
<reference evidence="5" key="1">
    <citation type="submission" date="2022-07" db="EMBL/GenBank/DDBJ databases">
        <title>Phylogenomic reconstructions and comparative analyses of Kickxellomycotina fungi.</title>
        <authorList>
            <person name="Reynolds N.K."/>
            <person name="Stajich J.E."/>
            <person name="Barry K."/>
            <person name="Grigoriev I.V."/>
            <person name="Crous P."/>
            <person name="Smith M.E."/>
        </authorList>
    </citation>
    <scope>NUCLEOTIDE SEQUENCE</scope>
    <source>
        <strain evidence="5">RSA 476</strain>
    </source>
</reference>
<dbReference type="EMBL" id="JANBUY010000004">
    <property type="protein sequence ID" value="KAJ2868329.1"/>
    <property type="molecule type" value="Genomic_DNA"/>
</dbReference>
<dbReference type="GO" id="GO:0003700">
    <property type="term" value="F:DNA-binding transcription factor activity"/>
    <property type="evidence" value="ECO:0007669"/>
    <property type="project" value="TreeGrafter"/>
</dbReference>
<evidence type="ECO:0000256" key="2">
    <source>
        <dbReference type="ARBA" id="ARBA00023125"/>
    </source>
</evidence>
<name>A0A9W8M626_9FUNG</name>
<protein>
    <recommendedName>
        <fullName evidence="4">Myb-like domain-containing protein</fullName>
    </recommendedName>
</protein>
<dbReference type="PANTHER" id="PTHR46380:SF2">
    <property type="entry name" value="CYCLIN-D-BINDING MYB-LIKE TRANSCRIPTION FACTOR 1"/>
    <property type="match status" value="1"/>
</dbReference>
<evidence type="ECO:0000313" key="6">
    <source>
        <dbReference type="Proteomes" id="UP001140074"/>
    </source>
</evidence>
<dbReference type="SMART" id="SM00717">
    <property type="entry name" value="SANT"/>
    <property type="match status" value="3"/>
</dbReference>
<gene>
    <name evidence="5" type="ORF">GGH94_000169</name>
</gene>
<dbReference type="InterPro" id="IPR051651">
    <property type="entry name" value="DMTF1_DNA-bind_reg"/>
</dbReference>
<evidence type="ECO:0000256" key="3">
    <source>
        <dbReference type="ARBA" id="ARBA00023242"/>
    </source>
</evidence>
<dbReference type="GO" id="GO:0000976">
    <property type="term" value="F:transcription cis-regulatory region binding"/>
    <property type="evidence" value="ECO:0007669"/>
    <property type="project" value="TreeGrafter"/>
</dbReference>
<dbReference type="SUPFAM" id="SSF46689">
    <property type="entry name" value="Homeodomain-like"/>
    <property type="match status" value="1"/>
</dbReference>
<feature type="domain" description="Myb-like" evidence="4">
    <location>
        <begin position="426"/>
        <end position="472"/>
    </location>
</feature>
<dbReference type="Proteomes" id="UP001140074">
    <property type="component" value="Unassembled WGS sequence"/>
</dbReference>
<dbReference type="AlphaFoldDB" id="A0A9W8M626"/>
<dbReference type="PROSITE" id="PS50090">
    <property type="entry name" value="MYB_LIKE"/>
    <property type="match status" value="1"/>
</dbReference>
<proteinExistence type="predicted"/>
<evidence type="ECO:0000256" key="1">
    <source>
        <dbReference type="ARBA" id="ARBA00004123"/>
    </source>
</evidence>
<evidence type="ECO:0000259" key="4">
    <source>
        <dbReference type="PROSITE" id="PS50090"/>
    </source>
</evidence>
<accession>A0A9W8M626</accession>
<sequence length="804" mass="91777">MLARSITWLSAASRAFGFTSRHQHSPLQALFPARRHSSHSPAGPSADIQKAIVEEVRLFRQVDKSIPWYPLAAKYRLSVDAVQTIYNQAEVDARRRQKQSVLVTRAAERHFDSSLDQCNWEAVVSELDTPLIECLDLFDASNSTIQPRSLIETYGGWSTTDMERLRQFIADNYTDDSTVDWKLAGAYMNVDSLECRRVGLHTFNEPINTVGYRRICELRESKLSWKEIHQCFLQYSNESLLCSRYQCFKAKLKGKTAKRLTAKWTDSEHKQMMDLINRHVQSASRSELVDIIKRVLPARPLSDIRIFFDRYAYELKTGRLRLDQIARLRELVAEYGEDWDRIGEALGVLPSRAQHNWIKYGRNVDDHSAWSVDEIRQLQRLVESGVKSQEAAQLMVIKPHWACEVKARTVKSSAKQKRGDALSGLSWAAADDETLLKMVDGPGANTTARWEQVGKDLGRTVAACRARFSVLNRSRSAKQLIDNRKPLVSSVVQGQLELNGAVDWLQVSQSTGLGLRECLELSQYDVGKASWQYDPDSFSQSMADRMAGFIKEHYPAPALVNYRAVSNFMWVYMDDCVRIHDMLQGKFKWTEAGYERAAALKAQGLTFKEVAQHLSPSLTLRSIANALGRYSSPKRVREPISVDRLEEINRLVDEYAGKFTAIEIVNKIRTTLNLDYRCNYHSKICWRMSVHPYYLAKSRNIDYNDVANRIATGQTTATLAAKELDIPLPTLVSKVRNVNSKLYSPKWTEEEIRRLVDYVQTCDSKPDMVFFSRLIGTKSSMQCNTKVFHLRRKGILPSIGDMVE</sequence>
<dbReference type="InterPro" id="IPR001005">
    <property type="entry name" value="SANT/Myb"/>
</dbReference>
<dbReference type="PANTHER" id="PTHR46380">
    <property type="entry name" value="CYCLIN-D-BINDING MYB-LIKE TRANSCRIPTION FACTOR 1"/>
    <property type="match status" value="1"/>
</dbReference>
<keyword evidence="6" id="KW-1185">Reference proteome</keyword>
<comment type="caution">
    <text evidence="5">The sequence shown here is derived from an EMBL/GenBank/DDBJ whole genome shotgun (WGS) entry which is preliminary data.</text>
</comment>
<organism evidence="5 6">
    <name type="scientific">Coemansia aciculifera</name>
    <dbReference type="NCBI Taxonomy" id="417176"/>
    <lineage>
        <taxon>Eukaryota</taxon>
        <taxon>Fungi</taxon>
        <taxon>Fungi incertae sedis</taxon>
        <taxon>Zoopagomycota</taxon>
        <taxon>Kickxellomycotina</taxon>
        <taxon>Kickxellomycetes</taxon>
        <taxon>Kickxellales</taxon>
        <taxon>Kickxellaceae</taxon>
        <taxon>Coemansia</taxon>
    </lineage>
</organism>
<comment type="subcellular location">
    <subcellularLocation>
        <location evidence="1">Nucleus</location>
    </subcellularLocation>
</comment>